<dbReference type="KEGG" id="ppn:Palpr_1812"/>
<dbReference type="GO" id="GO:0005975">
    <property type="term" value="P:carbohydrate metabolic process"/>
    <property type="evidence" value="ECO:0007669"/>
    <property type="project" value="InterPro"/>
</dbReference>
<dbReference type="InterPro" id="IPR028584">
    <property type="entry name" value="Cellobiose_2_epim"/>
</dbReference>
<evidence type="ECO:0000256" key="2">
    <source>
        <dbReference type="ARBA" id="ARBA00008558"/>
    </source>
</evidence>
<proteinExistence type="inferred from homology"/>
<dbReference type="STRING" id="694427.Palpr_1812"/>
<evidence type="ECO:0000256" key="1">
    <source>
        <dbReference type="ARBA" id="ARBA00001470"/>
    </source>
</evidence>
<dbReference type="RefSeq" id="WP_013445320.1">
    <property type="nucleotide sequence ID" value="NC_014734.1"/>
</dbReference>
<reference evidence="5 6" key="2">
    <citation type="journal article" date="2011" name="Stand. Genomic Sci.">
        <title>Complete genome sequence of Paludibacter propionicigenes type strain (WB4).</title>
        <authorList>
            <person name="Gronow S."/>
            <person name="Munk C."/>
            <person name="Lapidus A."/>
            <person name="Nolan M."/>
            <person name="Lucas S."/>
            <person name="Hammon N."/>
            <person name="Deshpande S."/>
            <person name="Cheng J.F."/>
            <person name="Tapia R."/>
            <person name="Han C."/>
            <person name="Goodwin L."/>
            <person name="Pitluck S."/>
            <person name="Liolios K."/>
            <person name="Ivanova N."/>
            <person name="Mavromatis K."/>
            <person name="Mikhailova N."/>
            <person name="Pati A."/>
            <person name="Chen A."/>
            <person name="Palaniappan K."/>
            <person name="Land M."/>
            <person name="Hauser L."/>
            <person name="Chang Y.J."/>
            <person name="Jeffries C.D."/>
            <person name="Brambilla E."/>
            <person name="Rohde M."/>
            <person name="Goker M."/>
            <person name="Detter J.C."/>
            <person name="Woyke T."/>
            <person name="Bristow J."/>
            <person name="Eisen J.A."/>
            <person name="Markowitz V."/>
            <person name="Hugenholtz P."/>
            <person name="Kyrpides N.C."/>
            <person name="Klenk H.P."/>
        </authorList>
    </citation>
    <scope>NUCLEOTIDE SEQUENCE [LARGE SCALE GENOMIC DNA]</scope>
    <source>
        <strain evidence="6">DSM 17365 / JCM 13257 / WB4</strain>
    </source>
</reference>
<comment type="similarity">
    <text evidence="4">Belongs to the cellobiose 2-epimerase family.</text>
</comment>
<name>E4T5F7_PALPW</name>
<dbReference type="Proteomes" id="UP000008718">
    <property type="component" value="Chromosome"/>
</dbReference>
<dbReference type="HOGENOM" id="CLU_046651_3_0_10"/>
<keyword evidence="3 4" id="KW-0413">Isomerase</keyword>
<evidence type="ECO:0000256" key="3">
    <source>
        <dbReference type="ARBA" id="ARBA00023235"/>
    </source>
</evidence>
<dbReference type="EMBL" id="CP002345">
    <property type="protein sequence ID" value="ADQ79951.1"/>
    <property type="molecule type" value="Genomic_DNA"/>
</dbReference>
<dbReference type="SUPFAM" id="SSF48208">
    <property type="entry name" value="Six-hairpin glycosidases"/>
    <property type="match status" value="1"/>
</dbReference>
<comment type="function">
    <text evidence="4">Catalyzes the reversible epimerization of cellobiose to 4-O-beta-D-glucopyranosyl-D-mannose (Glc-Man).</text>
</comment>
<evidence type="ECO:0000313" key="5">
    <source>
        <dbReference type="EMBL" id="ADQ79951.1"/>
    </source>
</evidence>
<comment type="similarity">
    <text evidence="2">Belongs to the N-acylglucosamine 2-epimerase family.</text>
</comment>
<comment type="catalytic activity">
    <reaction evidence="1 4">
        <text>D-cellobiose = beta-D-glucosyl-(1-&gt;4)-D-mannopyranose</text>
        <dbReference type="Rhea" id="RHEA:23384"/>
        <dbReference type="ChEBI" id="CHEBI:17057"/>
        <dbReference type="ChEBI" id="CHEBI:47931"/>
        <dbReference type="EC" id="5.1.3.11"/>
    </reaction>
</comment>
<evidence type="ECO:0000313" key="6">
    <source>
        <dbReference type="Proteomes" id="UP000008718"/>
    </source>
</evidence>
<dbReference type="InterPro" id="IPR008928">
    <property type="entry name" value="6-hairpin_glycosidase_sf"/>
</dbReference>
<dbReference type="eggNOG" id="COG2942">
    <property type="taxonomic scope" value="Bacteria"/>
</dbReference>
<reference key="1">
    <citation type="submission" date="2010-11" db="EMBL/GenBank/DDBJ databases">
        <title>The complete genome of Paludibacter propionicigenes DSM 17365.</title>
        <authorList>
            <consortium name="US DOE Joint Genome Institute (JGI-PGF)"/>
            <person name="Lucas S."/>
            <person name="Copeland A."/>
            <person name="Lapidus A."/>
            <person name="Bruce D."/>
            <person name="Goodwin L."/>
            <person name="Pitluck S."/>
            <person name="Kyrpides N."/>
            <person name="Mavromatis K."/>
            <person name="Ivanova N."/>
            <person name="Munk A.C."/>
            <person name="Brettin T."/>
            <person name="Detter J.C."/>
            <person name="Han C."/>
            <person name="Tapia R."/>
            <person name="Land M."/>
            <person name="Hauser L."/>
            <person name="Markowitz V."/>
            <person name="Cheng J.-F."/>
            <person name="Hugenholtz P."/>
            <person name="Woyke T."/>
            <person name="Wu D."/>
            <person name="Gronow S."/>
            <person name="Wellnitz S."/>
            <person name="Brambilla E."/>
            <person name="Klenk H.-P."/>
            <person name="Eisen J.A."/>
        </authorList>
    </citation>
    <scope>NUCLEOTIDE SEQUENCE</scope>
    <source>
        <strain>WB4</strain>
    </source>
</reference>
<dbReference type="Gene3D" id="1.50.10.10">
    <property type="match status" value="1"/>
</dbReference>
<dbReference type="OrthoDB" id="5141876at2"/>
<dbReference type="InterPro" id="IPR012341">
    <property type="entry name" value="6hp_glycosidase-like_sf"/>
</dbReference>
<evidence type="ECO:0000256" key="4">
    <source>
        <dbReference type="HAMAP-Rule" id="MF_00929"/>
    </source>
</evidence>
<keyword evidence="6" id="KW-1185">Reference proteome</keyword>
<dbReference type="Pfam" id="PF07221">
    <property type="entry name" value="GlcNAc_2-epim"/>
    <property type="match status" value="1"/>
</dbReference>
<sequence>MKYELLQLKQELKEELTHNILPFWMDKMIDDINGGYYGQMTGRNQLISNAPKGGILNARIMWTFSSAALYFNIPLYTQYAKRAKDYAFQYFFDTENGGTYWMLNADGSPVDTKKQIYSQAFFIYALVEYYRVTNDAACLDKAIDLFRLIEKYSFDATQNGYFEAYSKEWVLLEDLRLSEKDANEKKTMNTHLHILEAYTNLYRIWKNEELAKQLKNLIDIFLNKIINSKTYHLDLFFDENWNCKSTLFSYGHDIEAAWLLEEAAVVLGNADVLKTVRDVALKVADAAAEGIQSNGSIVNEKNSATGHVDTNCDWWPQAEAMVGFFSAYELSKNETYAMKTLATWEFIKANIIDTEDGEWHWSVSSTGKVDNNNDKAGFWKCPYHNGRMCLELMHRIHD</sequence>
<protein>
    <recommendedName>
        <fullName evidence="4">Cellobiose 2-epimerase</fullName>
        <shortName evidence="4">CE</shortName>
        <ecNumber evidence="4">5.1.3.11</ecNumber>
    </recommendedName>
</protein>
<dbReference type="HAMAP" id="MF_00929">
    <property type="entry name" value="Cellobiose_2_epim"/>
    <property type="match status" value="1"/>
</dbReference>
<dbReference type="EC" id="5.1.3.11" evidence="4"/>
<dbReference type="PANTHER" id="PTHR15108">
    <property type="entry name" value="N-ACYLGLUCOSAMINE-2-EPIMERASE"/>
    <property type="match status" value="1"/>
</dbReference>
<gene>
    <name evidence="5" type="ordered locus">Palpr_1812</name>
</gene>
<accession>E4T5F7</accession>
<dbReference type="InterPro" id="IPR010819">
    <property type="entry name" value="AGE/CE"/>
</dbReference>
<dbReference type="GO" id="GO:0047736">
    <property type="term" value="F:cellobiose epimerase activity"/>
    <property type="evidence" value="ECO:0007669"/>
    <property type="project" value="UniProtKB-UniRule"/>
</dbReference>
<organism evidence="5 6">
    <name type="scientific">Paludibacter propionicigenes (strain DSM 17365 / JCM 13257 / WB4)</name>
    <dbReference type="NCBI Taxonomy" id="694427"/>
    <lineage>
        <taxon>Bacteria</taxon>
        <taxon>Pseudomonadati</taxon>
        <taxon>Bacteroidota</taxon>
        <taxon>Bacteroidia</taxon>
        <taxon>Bacteroidales</taxon>
        <taxon>Paludibacteraceae</taxon>
        <taxon>Paludibacter</taxon>
    </lineage>
</organism>
<dbReference type="AlphaFoldDB" id="E4T5F7"/>